<evidence type="ECO:0000256" key="2">
    <source>
        <dbReference type="ARBA" id="ARBA00010212"/>
    </source>
</evidence>
<dbReference type="NCBIfam" id="TIGR01297">
    <property type="entry name" value="CDF"/>
    <property type="match status" value="1"/>
</dbReference>
<dbReference type="GO" id="GO:0046872">
    <property type="term" value="F:metal ion binding"/>
    <property type="evidence" value="ECO:0007669"/>
    <property type="project" value="UniProtKB-KW"/>
</dbReference>
<keyword evidence="12 20" id="KW-0408">Iron</keyword>
<keyword evidence="7 20" id="KW-0812">Transmembrane</keyword>
<feature type="transmembrane region" description="Helical" evidence="20">
    <location>
        <begin position="39"/>
        <end position="60"/>
    </location>
</feature>
<keyword evidence="13 20" id="KW-0406">Ion transport</keyword>
<dbReference type="FunFam" id="3.30.70.1350:FF:000002">
    <property type="entry name" value="Ferrous-iron efflux pump FieF"/>
    <property type="match status" value="1"/>
</dbReference>
<evidence type="ECO:0000256" key="10">
    <source>
        <dbReference type="ARBA" id="ARBA00022906"/>
    </source>
</evidence>
<keyword evidence="9 20" id="KW-0862">Zinc</keyword>
<dbReference type="Gene3D" id="3.30.70.1350">
    <property type="entry name" value="Cation efflux protein, cytoplasmic domain"/>
    <property type="match status" value="1"/>
</dbReference>
<dbReference type="PANTHER" id="PTHR43840:SF41">
    <property type="entry name" value="CATION-EFFLUX PUMP FIEF"/>
    <property type="match status" value="1"/>
</dbReference>
<evidence type="ECO:0000256" key="14">
    <source>
        <dbReference type="ARBA" id="ARBA00023136"/>
    </source>
</evidence>
<evidence type="ECO:0000256" key="17">
    <source>
        <dbReference type="ARBA" id="ARBA00050984"/>
    </source>
</evidence>
<reference evidence="23" key="1">
    <citation type="submission" date="2014-12" db="EMBL/GenBank/DDBJ databases">
        <title>The draft genome of the Tatumella morbirosei type strain, LMG23360T isolated from pineapple rot.</title>
        <authorList>
            <person name="Smits T.H."/>
            <person name="Palmer M."/>
            <person name="Venter S.N."/>
            <person name="Duffy B."/>
            <person name="Steenkamp E.T."/>
            <person name="Chan W.Y."/>
            <person name="Coutinho T.A."/>
            <person name="Coetzee M.P."/>
            <person name="De Maayer P."/>
        </authorList>
    </citation>
    <scope>NUCLEOTIDE SEQUENCE [LARGE SCALE GENOMIC DNA]</scope>
    <source>
        <strain evidence="23">LMG 23360</strain>
    </source>
</reference>
<dbReference type="InterPro" id="IPR036837">
    <property type="entry name" value="Cation_efflux_CTD_sf"/>
</dbReference>
<evidence type="ECO:0000256" key="7">
    <source>
        <dbReference type="ARBA" id="ARBA00022692"/>
    </source>
</evidence>
<dbReference type="SUPFAM" id="SSF160240">
    <property type="entry name" value="Cation efflux protein cytoplasmic domain-like"/>
    <property type="match status" value="1"/>
</dbReference>
<dbReference type="Pfam" id="PF01545">
    <property type="entry name" value="Cation_efflux"/>
    <property type="match status" value="1"/>
</dbReference>
<dbReference type="GO" id="GO:0015341">
    <property type="term" value="F:zinc efflux antiporter activity"/>
    <property type="evidence" value="ECO:0007669"/>
    <property type="project" value="TreeGrafter"/>
</dbReference>
<comment type="catalytic activity">
    <reaction evidence="17 20">
        <text>Cd(2+)(in) + H(+)(out) = Cd(2+)(out) + H(+)(in)</text>
        <dbReference type="Rhea" id="RHEA:28739"/>
        <dbReference type="ChEBI" id="CHEBI:15378"/>
        <dbReference type="ChEBI" id="CHEBI:48775"/>
    </reaction>
</comment>
<comment type="similarity">
    <text evidence="2 20">Belongs to the cation diffusion facilitator (CDF) transporter (TC 2.A.4) family. FieF subfamily.</text>
</comment>
<evidence type="ECO:0000256" key="20">
    <source>
        <dbReference type="HAMAP-Rule" id="MF_01425"/>
    </source>
</evidence>
<dbReference type="AlphaFoldDB" id="A0A095UZE6"/>
<dbReference type="GO" id="GO:0006882">
    <property type="term" value="P:intracellular zinc ion homeostasis"/>
    <property type="evidence" value="ECO:0007669"/>
    <property type="project" value="TreeGrafter"/>
</dbReference>
<evidence type="ECO:0000256" key="4">
    <source>
        <dbReference type="ARBA" id="ARBA00022475"/>
    </source>
</evidence>
<keyword evidence="4 20" id="KW-1003">Cell membrane</keyword>
<dbReference type="InterPro" id="IPR050291">
    <property type="entry name" value="CDF_Transporter"/>
</dbReference>
<evidence type="ECO:0000256" key="19">
    <source>
        <dbReference type="ARBA" id="ARBA00072262"/>
    </source>
</evidence>
<comment type="catalytic activity">
    <reaction evidence="15 20">
        <text>Fe(2+)(in) + H(+)(out) = Fe(2+)(out) + H(+)(in)</text>
        <dbReference type="Rhea" id="RHEA:29439"/>
        <dbReference type="ChEBI" id="CHEBI:15378"/>
        <dbReference type="ChEBI" id="CHEBI:29033"/>
    </reaction>
</comment>
<keyword evidence="8 20" id="KW-0479">Metal-binding</keyword>
<dbReference type="EMBL" id="JPKR02000005">
    <property type="protein sequence ID" value="KGD79643.1"/>
    <property type="molecule type" value="Genomic_DNA"/>
</dbReference>
<evidence type="ECO:0000256" key="6">
    <source>
        <dbReference type="ARBA" id="ARBA00022519"/>
    </source>
</evidence>
<dbReference type="NCBIfam" id="NF007064">
    <property type="entry name" value="PRK09509.1"/>
    <property type="match status" value="1"/>
</dbReference>
<keyword evidence="14 20" id="KW-0472">Membrane</keyword>
<keyword evidence="6 20" id="KW-0997">Cell inner membrane</keyword>
<evidence type="ECO:0000256" key="1">
    <source>
        <dbReference type="ARBA" id="ARBA00004651"/>
    </source>
</evidence>
<dbReference type="eggNOG" id="COG0053">
    <property type="taxonomic scope" value="Bacteria"/>
</dbReference>
<comment type="catalytic activity">
    <reaction evidence="16 20">
        <text>Zn(2+)(in) + H(+)(out) = Zn(2+)(out) + H(+)(in)</text>
        <dbReference type="Rhea" id="RHEA:28839"/>
        <dbReference type="ChEBI" id="CHEBI:15378"/>
        <dbReference type="ChEBI" id="CHEBI:29105"/>
    </reaction>
</comment>
<evidence type="ECO:0000259" key="22">
    <source>
        <dbReference type="Pfam" id="PF16916"/>
    </source>
</evidence>
<dbReference type="OrthoDB" id="9806522at2"/>
<feature type="transmembrane region" description="Helical" evidence="20">
    <location>
        <begin position="114"/>
        <end position="134"/>
    </location>
</feature>
<feature type="binding site" evidence="20">
    <location>
        <position position="49"/>
    </location>
    <ligand>
        <name>Zn(2+)</name>
        <dbReference type="ChEBI" id="CHEBI:29105"/>
    </ligand>
</feature>
<evidence type="ECO:0000256" key="3">
    <source>
        <dbReference type="ARBA" id="ARBA00022448"/>
    </source>
</evidence>
<feature type="transmembrane region" description="Helical" evidence="20">
    <location>
        <begin position="81"/>
        <end position="102"/>
    </location>
</feature>
<dbReference type="Gene3D" id="1.20.1510.10">
    <property type="entry name" value="Cation efflux protein transmembrane domain"/>
    <property type="match status" value="1"/>
</dbReference>
<evidence type="ECO:0000259" key="21">
    <source>
        <dbReference type="Pfam" id="PF01545"/>
    </source>
</evidence>
<dbReference type="Pfam" id="PF16916">
    <property type="entry name" value="ZT_dimer"/>
    <property type="match status" value="1"/>
</dbReference>
<evidence type="ECO:0000256" key="16">
    <source>
        <dbReference type="ARBA" id="ARBA00047695"/>
    </source>
</evidence>
<comment type="function">
    <text evidence="20">Divalent metal cation transporter which exports Zn(2+), Cd(2+) and possibly Fe(2+). May be involved in zinc and iron detoxification by efflux.</text>
</comment>
<comment type="caution">
    <text evidence="23">The sequence shown here is derived from an EMBL/GenBank/DDBJ whole genome shotgun (WGS) entry which is preliminary data.</text>
</comment>
<feature type="transmembrane region" description="Helical" evidence="20">
    <location>
        <begin position="12"/>
        <end position="33"/>
    </location>
</feature>
<dbReference type="InterPro" id="IPR027469">
    <property type="entry name" value="Cation_efflux_TMD_sf"/>
</dbReference>
<evidence type="ECO:0000256" key="11">
    <source>
        <dbReference type="ARBA" id="ARBA00022989"/>
    </source>
</evidence>
<keyword evidence="10 20" id="KW-0864">Zinc transport</keyword>
<organism evidence="23 24">
    <name type="scientific">Tatumella morbirosei</name>
    <dbReference type="NCBI Taxonomy" id="642227"/>
    <lineage>
        <taxon>Bacteria</taxon>
        <taxon>Pseudomonadati</taxon>
        <taxon>Pseudomonadota</taxon>
        <taxon>Gammaproteobacteria</taxon>
        <taxon>Enterobacterales</taxon>
        <taxon>Erwiniaceae</taxon>
        <taxon>Tatumella</taxon>
    </lineage>
</organism>
<dbReference type="InterPro" id="IPR027470">
    <property type="entry name" value="Cation_efflux_CTD"/>
</dbReference>
<dbReference type="InterPro" id="IPR002524">
    <property type="entry name" value="Cation_efflux"/>
</dbReference>
<evidence type="ECO:0000256" key="18">
    <source>
        <dbReference type="ARBA" id="ARBA00062926"/>
    </source>
</evidence>
<evidence type="ECO:0000256" key="5">
    <source>
        <dbReference type="ARBA" id="ARBA00022496"/>
    </source>
</evidence>
<dbReference type="RefSeq" id="WP_038016135.1">
    <property type="nucleotide sequence ID" value="NZ_JPKR02000005.1"/>
</dbReference>
<proteinExistence type="inferred from homology"/>
<gene>
    <name evidence="20 23" type="primary">fieF</name>
    <name evidence="23" type="synonym">yiiP</name>
    <name evidence="23" type="ORF">HA49_01315</name>
</gene>
<feature type="binding site" evidence="20">
    <location>
        <position position="45"/>
    </location>
    <ligand>
        <name>Zn(2+)</name>
        <dbReference type="ChEBI" id="CHEBI:29105"/>
    </ligand>
</feature>
<dbReference type="STRING" id="642227.HA49_01315"/>
<name>A0A095UZE6_9GAMM</name>
<evidence type="ECO:0000313" key="23">
    <source>
        <dbReference type="EMBL" id="KGD79643.1"/>
    </source>
</evidence>
<feature type="binding site" evidence="20">
    <location>
        <position position="153"/>
    </location>
    <ligand>
        <name>Zn(2+)</name>
        <dbReference type="ChEBI" id="CHEBI:29105"/>
    </ligand>
</feature>
<keyword evidence="5 20" id="KW-0410">Iron transport</keyword>
<feature type="transmembrane region" description="Helical" evidence="20">
    <location>
        <begin position="158"/>
        <end position="175"/>
    </location>
</feature>
<dbReference type="GO" id="GO:0015093">
    <property type="term" value="F:ferrous iron transmembrane transporter activity"/>
    <property type="evidence" value="ECO:0007669"/>
    <property type="project" value="TreeGrafter"/>
</dbReference>
<evidence type="ECO:0000256" key="15">
    <source>
        <dbReference type="ARBA" id="ARBA00035584"/>
    </source>
</evidence>
<evidence type="ECO:0000256" key="13">
    <source>
        <dbReference type="ARBA" id="ARBA00023065"/>
    </source>
</evidence>
<evidence type="ECO:0000256" key="9">
    <source>
        <dbReference type="ARBA" id="ARBA00022833"/>
    </source>
</evidence>
<dbReference type="InterPro" id="IPR058533">
    <property type="entry name" value="Cation_efflux_TM"/>
</dbReference>
<dbReference type="PANTHER" id="PTHR43840">
    <property type="entry name" value="MITOCHONDRIAL METAL TRANSPORTER 1-RELATED"/>
    <property type="match status" value="1"/>
</dbReference>
<feature type="domain" description="Cation efflux protein cytoplasmic" evidence="22">
    <location>
        <begin position="210"/>
        <end position="287"/>
    </location>
</feature>
<sequence length="300" mass="32765">MEKNYANLVTSAAIAATVLASLLLIIKIIAWWYTGSVSVLAALVDSLVDIGASLTNLLVVRYSLQPADDDHAFGHGKAESLAALAQSMFISGSALFLFLTSIQHLITPGSFRAPLVGMVVTLIALVSTLLLVYFQRQVVKKTHSQAIRADMLHYQSDVLMNGAILIALALSWYGFTFADALFAFGIGIYILICALRMGYEAVQALLDRALPDNEIQQIISIVSGWQGVRGAHDLRTRQSGPTKFIQLHLEMDDSLPLMTAHERADQLEQALKAHFPGADVIIHQDPCSSVAEEKRGRFIF</sequence>
<dbReference type="InterPro" id="IPR023783">
    <property type="entry name" value="Cation_efflux_FieF"/>
</dbReference>
<dbReference type="FunFam" id="1.20.1510.10:FF:000001">
    <property type="entry name" value="Ferrous-iron efflux pump FieF"/>
    <property type="match status" value="1"/>
</dbReference>
<keyword evidence="3" id="KW-0813">Transport</keyword>
<dbReference type="HAMAP" id="MF_01425">
    <property type="entry name" value="Cation_efflux_FieF"/>
    <property type="match status" value="1"/>
</dbReference>
<protein>
    <recommendedName>
        <fullName evidence="19 20">Cation-efflux pump FieF</fullName>
    </recommendedName>
</protein>
<comment type="subcellular location">
    <subcellularLocation>
        <location evidence="20">Cell inner membrane</location>
        <topology evidence="20">Multi-pass membrane protein</topology>
    </subcellularLocation>
    <subcellularLocation>
        <location evidence="1">Cell membrane</location>
        <topology evidence="1">Multi-pass membrane protein</topology>
    </subcellularLocation>
</comment>
<keyword evidence="11 20" id="KW-1133">Transmembrane helix</keyword>
<dbReference type="SUPFAM" id="SSF161111">
    <property type="entry name" value="Cation efflux protein transmembrane domain-like"/>
    <property type="match status" value="1"/>
</dbReference>
<evidence type="ECO:0000313" key="24">
    <source>
        <dbReference type="Proteomes" id="UP000029577"/>
    </source>
</evidence>
<feature type="transmembrane region" description="Helical" evidence="20">
    <location>
        <begin position="181"/>
        <end position="199"/>
    </location>
</feature>
<dbReference type="GO" id="GO:0015086">
    <property type="term" value="F:cadmium ion transmembrane transporter activity"/>
    <property type="evidence" value="ECO:0007669"/>
    <property type="project" value="UniProtKB-UniRule"/>
</dbReference>
<evidence type="ECO:0000256" key="8">
    <source>
        <dbReference type="ARBA" id="ARBA00022723"/>
    </source>
</evidence>
<evidence type="ECO:0000256" key="12">
    <source>
        <dbReference type="ARBA" id="ARBA00023004"/>
    </source>
</evidence>
<dbReference type="Proteomes" id="UP000029577">
    <property type="component" value="Unassembled WGS sequence"/>
</dbReference>
<accession>A0A095UZE6</accession>
<comment type="subunit">
    <text evidence="18">Homodimer. The subunits are held together in a parallel orientation through zinc binding at the interface of the cytoplasmic domains.</text>
</comment>
<dbReference type="GO" id="GO:0005886">
    <property type="term" value="C:plasma membrane"/>
    <property type="evidence" value="ECO:0007669"/>
    <property type="project" value="UniProtKB-SubCell"/>
</dbReference>
<keyword evidence="24" id="KW-1185">Reference proteome</keyword>
<feature type="binding site" evidence="20">
    <location>
        <position position="157"/>
    </location>
    <ligand>
        <name>Zn(2+)</name>
        <dbReference type="ChEBI" id="CHEBI:29105"/>
    </ligand>
</feature>
<feature type="domain" description="Cation efflux protein transmembrane" evidence="21">
    <location>
        <begin position="14"/>
        <end position="206"/>
    </location>
</feature>